<dbReference type="InterPro" id="IPR045247">
    <property type="entry name" value="Oye-like"/>
</dbReference>
<dbReference type="Proteomes" id="UP000019132">
    <property type="component" value="Unassembled WGS sequence"/>
</dbReference>
<comment type="similarity">
    <text evidence="2">Belongs to the NADH:flavin oxidoreductase/NADH oxidase family.</text>
</comment>
<evidence type="ECO:0000256" key="4">
    <source>
        <dbReference type="SAM" id="MobiDB-lite"/>
    </source>
</evidence>
<dbReference type="InterPro" id="IPR013785">
    <property type="entry name" value="Aldolase_TIM"/>
</dbReference>
<dbReference type="FunFam" id="3.20.20.70:FF:000059">
    <property type="entry name" value="N-ethylmaleimide reductase, FMN-linked"/>
    <property type="match status" value="1"/>
</dbReference>
<dbReference type="STRING" id="431595.K3WAU5"/>
<dbReference type="SUPFAM" id="SSF51395">
    <property type="entry name" value="FMN-linked oxidoreductases"/>
    <property type="match status" value="1"/>
</dbReference>
<dbReference type="GO" id="GO:0005829">
    <property type="term" value="C:cytosol"/>
    <property type="evidence" value="ECO:0007669"/>
    <property type="project" value="UniProtKB-ARBA"/>
</dbReference>
<dbReference type="PANTHER" id="PTHR22893">
    <property type="entry name" value="NADH OXIDOREDUCTASE-RELATED"/>
    <property type="match status" value="1"/>
</dbReference>
<reference evidence="7" key="1">
    <citation type="journal article" date="2010" name="Genome Biol.">
        <title>Genome sequence of the necrotrophic plant pathogen Pythium ultimum reveals original pathogenicity mechanisms and effector repertoire.</title>
        <authorList>
            <person name="Levesque C.A."/>
            <person name="Brouwer H."/>
            <person name="Cano L."/>
            <person name="Hamilton J.P."/>
            <person name="Holt C."/>
            <person name="Huitema E."/>
            <person name="Raffaele S."/>
            <person name="Robideau G.P."/>
            <person name="Thines M."/>
            <person name="Win J."/>
            <person name="Zerillo M.M."/>
            <person name="Beakes G.W."/>
            <person name="Boore J.L."/>
            <person name="Busam D."/>
            <person name="Dumas B."/>
            <person name="Ferriera S."/>
            <person name="Fuerstenberg S.I."/>
            <person name="Gachon C.M."/>
            <person name="Gaulin E."/>
            <person name="Govers F."/>
            <person name="Grenville-Briggs L."/>
            <person name="Horner N."/>
            <person name="Hostetler J."/>
            <person name="Jiang R.H."/>
            <person name="Johnson J."/>
            <person name="Krajaejun T."/>
            <person name="Lin H."/>
            <person name="Meijer H.J."/>
            <person name="Moore B."/>
            <person name="Morris P."/>
            <person name="Phuntmart V."/>
            <person name="Puiu D."/>
            <person name="Shetty J."/>
            <person name="Stajich J.E."/>
            <person name="Tripathy S."/>
            <person name="Wawra S."/>
            <person name="van West P."/>
            <person name="Whitty B.R."/>
            <person name="Coutinho P.M."/>
            <person name="Henrissat B."/>
            <person name="Martin F."/>
            <person name="Thomas P.D."/>
            <person name="Tyler B.M."/>
            <person name="De Vries R.P."/>
            <person name="Kamoun S."/>
            <person name="Yandell M."/>
            <person name="Tisserat N."/>
            <person name="Buell C.R."/>
        </authorList>
    </citation>
    <scope>NUCLEOTIDE SEQUENCE</scope>
    <source>
        <strain evidence="7">DAOM:BR144</strain>
    </source>
</reference>
<feature type="compositionally biased region" description="Polar residues" evidence="4">
    <location>
        <begin position="115"/>
        <end position="129"/>
    </location>
</feature>
<dbReference type="Gene3D" id="3.20.20.70">
    <property type="entry name" value="Aldolase class I"/>
    <property type="match status" value="1"/>
</dbReference>
<dbReference type="GO" id="GO:0016628">
    <property type="term" value="F:oxidoreductase activity, acting on the CH-CH group of donors, NAD or NADP as acceptor"/>
    <property type="evidence" value="ECO:0007669"/>
    <property type="project" value="UniProtKB-ARBA"/>
</dbReference>
<evidence type="ECO:0000256" key="3">
    <source>
        <dbReference type="ARBA" id="ARBA00023002"/>
    </source>
</evidence>
<dbReference type="OMA" id="ENRFRFP"/>
<dbReference type="EnsemblProtists" id="PYU1_T002086">
    <property type="protein sequence ID" value="PYU1_T002086"/>
    <property type="gene ID" value="PYU1_G002084"/>
</dbReference>
<dbReference type="Pfam" id="PF00724">
    <property type="entry name" value="Oxidored_FMN"/>
    <property type="match status" value="1"/>
</dbReference>
<proteinExistence type="inferred from homology"/>
<dbReference type="eggNOG" id="KOG0134">
    <property type="taxonomic scope" value="Eukaryota"/>
</dbReference>
<feature type="region of interest" description="Disordered" evidence="4">
    <location>
        <begin position="115"/>
        <end position="135"/>
    </location>
</feature>
<evidence type="ECO:0000259" key="5">
    <source>
        <dbReference type="Pfam" id="PF00724"/>
    </source>
</evidence>
<dbReference type="HOGENOM" id="CLU_012153_0_2_1"/>
<organism evidence="6 7">
    <name type="scientific">Globisporangium ultimum (strain ATCC 200006 / CBS 805.95 / DAOM BR144)</name>
    <name type="common">Pythium ultimum</name>
    <dbReference type="NCBI Taxonomy" id="431595"/>
    <lineage>
        <taxon>Eukaryota</taxon>
        <taxon>Sar</taxon>
        <taxon>Stramenopiles</taxon>
        <taxon>Oomycota</taxon>
        <taxon>Peronosporomycetes</taxon>
        <taxon>Pythiales</taxon>
        <taxon>Pythiaceae</taxon>
        <taxon>Globisporangium</taxon>
    </lineage>
</organism>
<dbReference type="VEuPathDB" id="FungiDB:PYU1_G002084"/>
<feature type="domain" description="NADH:flavin oxidoreductase/NADH oxidase N-terminal" evidence="5">
    <location>
        <begin position="5"/>
        <end position="346"/>
    </location>
</feature>
<evidence type="ECO:0000313" key="6">
    <source>
        <dbReference type="EnsemblProtists" id="PYU1_T002086"/>
    </source>
</evidence>
<accession>K3WAU5</accession>
<dbReference type="CDD" id="cd02933">
    <property type="entry name" value="OYE_like_FMN"/>
    <property type="match status" value="1"/>
</dbReference>
<dbReference type="PANTHER" id="PTHR22893:SF91">
    <property type="entry name" value="NADPH DEHYDROGENASE 2-RELATED"/>
    <property type="match status" value="1"/>
</dbReference>
<dbReference type="EMBL" id="GL376634">
    <property type="status" value="NOT_ANNOTATED_CDS"/>
    <property type="molecule type" value="Genomic_DNA"/>
</dbReference>
<name>K3WAU5_GLOUD</name>
<evidence type="ECO:0000313" key="7">
    <source>
        <dbReference type="Proteomes" id="UP000019132"/>
    </source>
</evidence>
<protein>
    <recommendedName>
        <fullName evidence="5">NADH:flavin oxidoreductase/NADH oxidase N-terminal domain-containing protein</fullName>
    </recommendedName>
</protein>
<evidence type="ECO:0000256" key="1">
    <source>
        <dbReference type="ARBA" id="ARBA00001917"/>
    </source>
</evidence>
<dbReference type="GO" id="GO:0010181">
    <property type="term" value="F:FMN binding"/>
    <property type="evidence" value="ECO:0007669"/>
    <property type="project" value="InterPro"/>
</dbReference>
<reference evidence="6" key="3">
    <citation type="submission" date="2015-02" db="UniProtKB">
        <authorList>
            <consortium name="EnsemblProtists"/>
        </authorList>
    </citation>
    <scope>IDENTIFICATION</scope>
    <source>
        <strain evidence="6">DAOM BR144</strain>
    </source>
</reference>
<keyword evidence="3" id="KW-0560">Oxidoreductase</keyword>
<reference evidence="7" key="2">
    <citation type="submission" date="2010-04" db="EMBL/GenBank/DDBJ databases">
        <authorList>
            <person name="Buell R."/>
            <person name="Hamilton J."/>
            <person name="Hostetler J."/>
        </authorList>
    </citation>
    <scope>NUCLEOTIDE SEQUENCE [LARGE SCALE GENOMIC DNA]</scope>
    <source>
        <strain evidence="7">DAOM:BR144</strain>
    </source>
</reference>
<dbReference type="InterPro" id="IPR001155">
    <property type="entry name" value="OxRdtase_FMN_N"/>
</dbReference>
<keyword evidence="7" id="KW-1185">Reference proteome</keyword>
<comment type="cofactor">
    <cofactor evidence="1">
        <name>FMN</name>
        <dbReference type="ChEBI" id="CHEBI:58210"/>
    </cofactor>
</comment>
<sequence length="372" mass="40929">MAIEKLFTPITLGGKKDPITLLHRVAMAPLTRCRTGEEGVQTPLAVKYYTQRTTRGGLIVAEATNISPSARGAFGSPGIFTQEQVKAWKAITKSVHEGEGKIFLQLWHTGRVSHPLNQPNGQLPVSSTARLDDPRAGKKIATREGRQEPVVPRALEANEIPGIVEDYKAAAKNALAAGFDGVELHAANGYLLEQFLHDGINRRTDEYGGSVENRARFFFEALEGILQVVDSSRVGIRLSPFGASFGDRDSDPIATYSYVLNKLNNYDLAYVHLIEPRGYHFLHPEAPPKGAANKFRSVYKGVLMTASGYDRESALQVVADGDADVVAFGRYFISNPDLVKRLHRNAKLAEYDAETFYFGDAHGYTDYPFLAN</sequence>
<dbReference type="InParanoid" id="K3WAU5"/>
<dbReference type="AlphaFoldDB" id="K3WAU5"/>
<evidence type="ECO:0000256" key="2">
    <source>
        <dbReference type="ARBA" id="ARBA00005979"/>
    </source>
</evidence>